<proteinExistence type="predicted"/>
<organism evidence="1 2">
    <name type="scientific">Phytophthora nicotianae CJ01A1</name>
    <dbReference type="NCBI Taxonomy" id="1317063"/>
    <lineage>
        <taxon>Eukaryota</taxon>
        <taxon>Sar</taxon>
        <taxon>Stramenopiles</taxon>
        <taxon>Oomycota</taxon>
        <taxon>Peronosporomycetes</taxon>
        <taxon>Peronosporales</taxon>
        <taxon>Peronosporaceae</taxon>
        <taxon>Phytophthora</taxon>
    </lineage>
</organism>
<reference evidence="1 2" key="1">
    <citation type="submission" date="2013-11" db="EMBL/GenBank/DDBJ databases">
        <title>The Genome Sequence of Phytophthora parasitica CJ01A1.</title>
        <authorList>
            <consortium name="The Broad Institute Genomics Platform"/>
            <person name="Russ C."/>
            <person name="Tyler B."/>
            <person name="Panabieres F."/>
            <person name="Shan W."/>
            <person name="Tripathy S."/>
            <person name="Grunwald N."/>
            <person name="Machado M."/>
            <person name="Johnson C.S."/>
            <person name="Walker B."/>
            <person name="Young S.K."/>
            <person name="Zeng Q."/>
            <person name="Gargeya S."/>
            <person name="Fitzgerald M."/>
            <person name="Haas B."/>
            <person name="Abouelleil A."/>
            <person name="Allen A.W."/>
            <person name="Alvarado L."/>
            <person name="Arachchi H.M."/>
            <person name="Berlin A.M."/>
            <person name="Chapman S.B."/>
            <person name="Gainer-Dewar J."/>
            <person name="Goldberg J."/>
            <person name="Griggs A."/>
            <person name="Gujja S."/>
            <person name="Hansen M."/>
            <person name="Howarth C."/>
            <person name="Imamovic A."/>
            <person name="Ireland A."/>
            <person name="Larimer J."/>
            <person name="McCowan C."/>
            <person name="Murphy C."/>
            <person name="Pearson M."/>
            <person name="Poon T.W."/>
            <person name="Priest M."/>
            <person name="Roberts A."/>
            <person name="Saif S."/>
            <person name="Shea T."/>
            <person name="Sisk P."/>
            <person name="Sykes S."/>
            <person name="Wortman J."/>
            <person name="Nusbaum C."/>
            <person name="Birren B."/>
        </authorList>
    </citation>
    <scope>NUCLEOTIDE SEQUENCE [LARGE SCALE GENOMIC DNA]</scope>
    <source>
        <strain evidence="1 2">CJ01A1</strain>
    </source>
</reference>
<name>W2WG50_PHYNI</name>
<sequence>PNRQRRLAECEVLRKRFKTVRLVHVKRDFNQAADYLTSKTLALGESWMVQDDEEIRHLEVVSRIQEQRTKRPEVVQDAEVGVQKVNDEEVLTSDVPEPDLGACPESNILNPECAPLLPAARVMAVLTRAAAQADAQGRPPMGPLEYQV</sequence>
<accession>W2WG50</accession>
<evidence type="ECO:0000313" key="2">
    <source>
        <dbReference type="Proteomes" id="UP000018958"/>
    </source>
</evidence>
<comment type="caution">
    <text evidence="1">The sequence shown here is derived from an EMBL/GenBank/DDBJ whole genome shotgun (WGS) entry which is preliminary data.</text>
</comment>
<dbReference type="AlphaFoldDB" id="W2WG50"/>
<gene>
    <name evidence="1" type="ORF">F441_14658</name>
</gene>
<protein>
    <recommendedName>
        <fullName evidence="3">RNase H type-1 domain-containing protein</fullName>
    </recommendedName>
</protein>
<dbReference type="OrthoDB" id="142911at2759"/>
<evidence type="ECO:0000313" key="1">
    <source>
        <dbReference type="EMBL" id="ETP09476.1"/>
    </source>
</evidence>
<evidence type="ECO:0008006" key="3">
    <source>
        <dbReference type="Google" id="ProtNLM"/>
    </source>
</evidence>
<feature type="non-terminal residue" evidence="1">
    <location>
        <position position="1"/>
    </location>
</feature>
<dbReference type="EMBL" id="ANIX01002897">
    <property type="protein sequence ID" value="ETP09476.1"/>
    <property type="molecule type" value="Genomic_DNA"/>
</dbReference>
<dbReference type="Proteomes" id="UP000018958">
    <property type="component" value="Unassembled WGS sequence"/>
</dbReference>